<evidence type="ECO:0000256" key="2">
    <source>
        <dbReference type="ARBA" id="ARBA00022448"/>
    </source>
</evidence>
<dbReference type="InterPro" id="IPR003439">
    <property type="entry name" value="ABC_transporter-like_ATP-bd"/>
</dbReference>
<keyword evidence="5" id="KW-0029">Amino-acid transport</keyword>
<comment type="similarity">
    <text evidence="1">Belongs to the ABC transporter superfamily.</text>
</comment>
<dbReference type="InterPro" id="IPR017871">
    <property type="entry name" value="ABC_transporter-like_CS"/>
</dbReference>
<dbReference type="RefSeq" id="WP_057855197.1">
    <property type="nucleotide sequence ID" value="NZ_LLXX01000220.1"/>
</dbReference>
<dbReference type="GO" id="GO:0005524">
    <property type="term" value="F:ATP binding"/>
    <property type="evidence" value="ECO:0007669"/>
    <property type="project" value="UniProtKB-KW"/>
</dbReference>
<dbReference type="GO" id="GO:0016887">
    <property type="term" value="F:ATP hydrolysis activity"/>
    <property type="evidence" value="ECO:0007669"/>
    <property type="project" value="InterPro"/>
</dbReference>
<evidence type="ECO:0000256" key="1">
    <source>
        <dbReference type="ARBA" id="ARBA00005417"/>
    </source>
</evidence>
<keyword evidence="3" id="KW-0547">Nucleotide-binding</keyword>
<dbReference type="InterPro" id="IPR052156">
    <property type="entry name" value="BCAA_Transport_ATP-bd_LivF"/>
</dbReference>
<evidence type="ECO:0000259" key="7">
    <source>
        <dbReference type="PROSITE" id="PS50893"/>
    </source>
</evidence>
<evidence type="ECO:0000256" key="6">
    <source>
        <dbReference type="ARBA" id="ARBA00024722"/>
    </source>
</evidence>
<dbReference type="SUPFAM" id="SSF52540">
    <property type="entry name" value="P-loop containing nucleoside triphosphate hydrolases"/>
    <property type="match status" value="1"/>
</dbReference>
<dbReference type="Proteomes" id="UP000051913">
    <property type="component" value="Unassembled WGS sequence"/>
</dbReference>
<proteinExistence type="inferred from homology"/>
<keyword evidence="9" id="KW-1185">Reference proteome</keyword>
<dbReference type="PANTHER" id="PTHR43820">
    <property type="entry name" value="HIGH-AFFINITY BRANCHED-CHAIN AMINO ACID TRANSPORT ATP-BINDING PROTEIN LIVF"/>
    <property type="match status" value="1"/>
</dbReference>
<keyword evidence="2" id="KW-0813">Transport</keyword>
<dbReference type="InterPro" id="IPR003593">
    <property type="entry name" value="AAA+_ATPase"/>
</dbReference>
<dbReference type="AlphaFoldDB" id="A0A0R3KDH9"/>
<evidence type="ECO:0000313" key="8">
    <source>
        <dbReference type="EMBL" id="KRQ93584.1"/>
    </source>
</evidence>
<gene>
    <name evidence="8" type="ORF">CP49_26135</name>
</gene>
<dbReference type="PANTHER" id="PTHR43820:SF2">
    <property type="entry name" value="ABC TRANSPORTER ATP-BINDING PROTEIN"/>
    <property type="match status" value="1"/>
</dbReference>
<dbReference type="EMBL" id="LLXX01000220">
    <property type="protein sequence ID" value="KRQ93584.1"/>
    <property type="molecule type" value="Genomic_DNA"/>
</dbReference>
<evidence type="ECO:0000256" key="4">
    <source>
        <dbReference type="ARBA" id="ARBA00022840"/>
    </source>
</evidence>
<dbReference type="SMART" id="SM00382">
    <property type="entry name" value="AAA"/>
    <property type="match status" value="1"/>
</dbReference>
<evidence type="ECO:0000313" key="9">
    <source>
        <dbReference type="Proteomes" id="UP000051913"/>
    </source>
</evidence>
<comment type="function">
    <text evidence="6">Involved in beta-(1--&gt;2)glucan export. Transmembrane domains (TMD) form a pore in the inner membrane and the ATP-binding domain (NBD) is responsible for energy generation.</text>
</comment>
<evidence type="ECO:0000256" key="5">
    <source>
        <dbReference type="ARBA" id="ARBA00022970"/>
    </source>
</evidence>
<reference evidence="8 9" key="1">
    <citation type="submission" date="2014-03" db="EMBL/GenBank/DDBJ databases">
        <title>Bradyrhizobium valentinum sp. nov., isolated from effective nodules of Lupinus mariae-josephae, a lupine endemic of basic-lime soils in Eastern Spain.</title>
        <authorList>
            <person name="Duran D."/>
            <person name="Rey L."/>
            <person name="Navarro A."/>
            <person name="Busquets A."/>
            <person name="Imperial J."/>
            <person name="Ruiz-Argueso T."/>
        </authorList>
    </citation>
    <scope>NUCLEOTIDE SEQUENCE [LARGE SCALE GENOMIC DNA]</scope>
    <source>
        <strain evidence="8 9">LmjM3</strain>
    </source>
</reference>
<organism evidence="8 9">
    <name type="scientific">Bradyrhizobium valentinum</name>
    <dbReference type="NCBI Taxonomy" id="1518501"/>
    <lineage>
        <taxon>Bacteria</taxon>
        <taxon>Pseudomonadati</taxon>
        <taxon>Pseudomonadota</taxon>
        <taxon>Alphaproteobacteria</taxon>
        <taxon>Hyphomicrobiales</taxon>
        <taxon>Nitrobacteraceae</taxon>
        <taxon>Bradyrhizobium</taxon>
    </lineage>
</organism>
<dbReference type="GO" id="GO:0015807">
    <property type="term" value="P:L-amino acid transport"/>
    <property type="evidence" value="ECO:0007669"/>
    <property type="project" value="TreeGrafter"/>
</dbReference>
<name>A0A0R3KDH9_9BRAD</name>
<dbReference type="Pfam" id="PF00005">
    <property type="entry name" value="ABC_tran"/>
    <property type="match status" value="1"/>
</dbReference>
<dbReference type="CDD" id="cd03224">
    <property type="entry name" value="ABC_TM1139_LivF_branched"/>
    <property type="match status" value="1"/>
</dbReference>
<dbReference type="PROSITE" id="PS50893">
    <property type="entry name" value="ABC_TRANSPORTER_2"/>
    <property type="match status" value="1"/>
</dbReference>
<dbReference type="GO" id="GO:0015658">
    <property type="term" value="F:branched-chain amino acid transmembrane transporter activity"/>
    <property type="evidence" value="ECO:0007669"/>
    <property type="project" value="TreeGrafter"/>
</dbReference>
<protein>
    <submittedName>
        <fullName evidence="8">ABC transporter ATP-binding protein</fullName>
    </submittedName>
</protein>
<keyword evidence="4 8" id="KW-0067">ATP-binding</keyword>
<accession>A0A0R3KDH9</accession>
<sequence length="243" mass="26636">MTELLLNLENVHTHIGLYHILQGVGFRAQRNRITLLLGRNGAGKTTTLRTIMGLWPASKGRISFAGTDIVGRSTSEISRLGIAYVPENMGIFPDLSVKENMLLAARNASRVTDIDQQRLEWIFELFPAVHQFWNRPAGKLSGGQKQMVAMARAIVEPRELLLIDEPSKGLAPAIVNNMAEAMLKLKQSGASILLVEQNLQLAREVGDDVAIIDAGRIVHTGPADECFARDDLLKTHLGLALCP</sequence>
<dbReference type="Gene3D" id="3.40.50.300">
    <property type="entry name" value="P-loop containing nucleotide triphosphate hydrolases"/>
    <property type="match status" value="1"/>
</dbReference>
<dbReference type="InterPro" id="IPR027417">
    <property type="entry name" value="P-loop_NTPase"/>
</dbReference>
<feature type="domain" description="ABC transporter" evidence="7">
    <location>
        <begin position="6"/>
        <end position="239"/>
    </location>
</feature>
<comment type="caution">
    <text evidence="8">The sequence shown here is derived from an EMBL/GenBank/DDBJ whole genome shotgun (WGS) entry which is preliminary data.</text>
</comment>
<evidence type="ECO:0000256" key="3">
    <source>
        <dbReference type="ARBA" id="ARBA00022741"/>
    </source>
</evidence>
<dbReference type="PROSITE" id="PS00211">
    <property type="entry name" value="ABC_TRANSPORTER_1"/>
    <property type="match status" value="1"/>
</dbReference>